<evidence type="ECO:0000313" key="6">
    <source>
        <dbReference type="Proteomes" id="UP000005096"/>
    </source>
</evidence>
<keyword evidence="1" id="KW-0479">Metal-binding</keyword>
<sequence length="399" mass="43772">MIERARAGYLGILGTVVLGVAAVLGFYGRFVHPLPGLPWPLLLVPLGALLTAPLFPPSSWKGRLRLWKDPLTLGAYLLLAGLFFFLAFLLSLLGLDLLLRPPGLLGRLFFPLSLLAPLGRLLPAPPGDLLLALGLATAATLWGVVEAAWVRVVRVTLRSPRIPPGTERLRVVQISDLHLGLIHDLRFLHRLVRKIRLLKPDLLVSTGDLVDGSLEGQEDVADLIREIRPRLGALAVTGNHEFYAGLEEALAFHRRCGFRVLRNEAVRVGPLWVAGVDDPGGKYGPTAPRADEEGLLEGWGEGGRRPYVLFLKHRPVVRRGTLGRFDLMLSGHVHGGQVFPWNLLARSAYRYARGLKRLRGAGRGAFLYVSAGTGTWGPPVRLFAPPEVTVFDLFPAKRR</sequence>
<dbReference type="Proteomes" id="UP000005096">
    <property type="component" value="Chromosome"/>
</dbReference>
<dbReference type="InterPro" id="IPR029052">
    <property type="entry name" value="Metallo-depent_PP-like"/>
</dbReference>
<dbReference type="RefSeq" id="WP_006299904.1">
    <property type="nucleotide sequence ID" value="NZ_CM001022.1"/>
</dbReference>
<evidence type="ECO:0000256" key="3">
    <source>
        <dbReference type="SAM" id="Phobius"/>
    </source>
</evidence>
<proteinExistence type="predicted"/>
<organism evidence="5 6">
    <name type="scientific">Aminomonas paucivorans DSM 12260</name>
    <dbReference type="NCBI Taxonomy" id="584708"/>
    <lineage>
        <taxon>Bacteria</taxon>
        <taxon>Thermotogati</taxon>
        <taxon>Synergistota</taxon>
        <taxon>Synergistia</taxon>
        <taxon>Synergistales</taxon>
        <taxon>Synergistaceae</taxon>
        <taxon>Aminomonas</taxon>
    </lineage>
</organism>
<evidence type="ECO:0000259" key="4">
    <source>
        <dbReference type="Pfam" id="PF00149"/>
    </source>
</evidence>
<dbReference type="Pfam" id="PF00149">
    <property type="entry name" value="Metallophos"/>
    <property type="match status" value="1"/>
</dbReference>
<protein>
    <submittedName>
        <fullName evidence="5">Metallophosphoesterase</fullName>
    </submittedName>
</protein>
<dbReference type="GO" id="GO:0008758">
    <property type="term" value="F:UDP-2,3-diacylglucosamine hydrolase activity"/>
    <property type="evidence" value="ECO:0007669"/>
    <property type="project" value="TreeGrafter"/>
</dbReference>
<dbReference type="CDD" id="cd07385">
    <property type="entry name" value="MPP_YkuE_C"/>
    <property type="match status" value="1"/>
</dbReference>
<feature type="transmembrane region" description="Helical" evidence="3">
    <location>
        <begin position="129"/>
        <end position="150"/>
    </location>
</feature>
<feature type="domain" description="Calcineurin-like phosphoesterase" evidence="4">
    <location>
        <begin position="169"/>
        <end position="335"/>
    </location>
</feature>
<accession>E3CYM6</accession>
<dbReference type="SUPFAM" id="SSF56300">
    <property type="entry name" value="Metallo-dependent phosphatases"/>
    <property type="match status" value="1"/>
</dbReference>
<dbReference type="HOGENOM" id="CLU_025443_0_1_0"/>
<dbReference type="OrthoDB" id="9780884at2"/>
<dbReference type="STRING" id="584708.Apau_0322"/>
<keyword evidence="2" id="KW-0378">Hydrolase</keyword>
<evidence type="ECO:0000313" key="5">
    <source>
        <dbReference type="EMBL" id="EFQ22757.1"/>
    </source>
</evidence>
<dbReference type="AlphaFoldDB" id="E3CYM6"/>
<evidence type="ECO:0000256" key="2">
    <source>
        <dbReference type="ARBA" id="ARBA00022801"/>
    </source>
</evidence>
<dbReference type="eggNOG" id="COG1408">
    <property type="taxonomic scope" value="Bacteria"/>
</dbReference>
<feature type="transmembrane region" description="Helical" evidence="3">
    <location>
        <begin position="36"/>
        <end position="55"/>
    </location>
</feature>
<feature type="transmembrane region" description="Helical" evidence="3">
    <location>
        <begin position="7"/>
        <end position="30"/>
    </location>
</feature>
<dbReference type="Gene3D" id="3.60.21.10">
    <property type="match status" value="1"/>
</dbReference>
<name>E3CYM6_9BACT</name>
<dbReference type="EMBL" id="CM001022">
    <property type="protein sequence ID" value="EFQ22757.1"/>
    <property type="molecule type" value="Genomic_DNA"/>
</dbReference>
<reference evidence="5 6" key="1">
    <citation type="journal article" date="2010" name="Stand. Genomic Sci.">
        <title>Non-contiguous finished genome sequence of Aminomonas paucivorans type strain (GLU-3).</title>
        <authorList>
            <person name="Pitluck S."/>
            <person name="Yasawong M."/>
            <person name="Held B."/>
            <person name="Lapidus A."/>
            <person name="Nolan M."/>
            <person name="Copeland A."/>
            <person name="Lucas S."/>
            <person name="Del Rio T.G."/>
            <person name="Tice H."/>
            <person name="Cheng J.F."/>
            <person name="Chertkov O."/>
            <person name="Goodwin L."/>
            <person name="Tapia R."/>
            <person name="Han C."/>
            <person name="Liolios K."/>
            <person name="Ivanova N."/>
            <person name="Mavromatis K."/>
            <person name="Ovchinnikova G."/>
            <person name="Pati A."/>
            <person name="Chen A."/>
            <person name="Palaniappan K."/>
            <person name="Land M."/>
            <person name="Hauser L."/>
            <person name="Chang Y.J."/>
            <person name="Jeffries C.D."/>
            <person name="Pukall R."/>
            <person name="Spring S."/>
            <person name="Rohde M."/>
            <person name="Sikorski J."/>
            <person name="Goker M."/>
            <person name="Woyke T."/>
            <person name="Bristow J."/>
            <person name="Eisen J.A."/>
            <person name="Markowitz V."/>
            <person name="Hugenholtz P."/>
            <person name="Kyrpides N.C."/>
            <person name="Klenk H.P."/>
        </authorList>
    </citation>
    <scope>NUCLEOTIDE SEQUENCE [LARGE SCALE GENOMIC DNA]</scope>
    <source>
        <strain evidence="5 6">DSM 12260</strain>
    </source>
</reference>
<dbReference type="PANTHER" id="PTHR31302:SF31">
    <property type="entry name" value="PHOSPHODIESTERASE YAEI"/>
    <property type="match status" value="1"/>
</dbReference>
<dbReference type="GO" id="GO:0009245">
    <property type="term" value="P:lipid A biosynthetic process"/>
    <property type="evidence" value="ECO:0007669"/>
    <property type="project" value="TreeGrafter"/>
</dbReference>
<keyword evidence="3" id="KW-0472">Membrane</keyword>
<evidence type="ECO:0000256" key="1">
    <source>
        <dbReference type="ARBA" id="ARBA00022723"/>
    </source>
</evidence>
<keyword evidence="3" id="KW-1133">Transmembrane helix</keyword>
<gene>
    <name evidence="5" type="ORF">Apau_0322</name>
</gene>
<dbReference type="GO" id="GO:0046872">
    <property type="term" value="F:metal ion binding"/>
    <property type="evidence" value="ECO:0007669"/>
    <property type="project" value="UniProtKB-KW"/>
</dbReference>
<keyword evidence="3" id="KW-0812">Transmembrane</keyword>
<feature type="transmembrane region" description="Helical" evidence="3">
    <location>
        <begin position="76"/>
        <end position="98"/>
    </location>
</feature>
<dbReference type="InterPro" id="IPR004843">
    <property type="entry name" value="Calcineurin-like_PHP"/>
</dbReference>
<dbReference type="InterPro" id="IPR051158">
    <property type="entry name" value="Metallophosphoesterase_sf"/>
</dbReference>
<dbReference type="PaxDb" id="584708-Apau_0322"/>
<dbReference type="PANTHER" id="PTHR31302">
    <property type="entry name" value="TRANSMEMBRANE PROTEIN WITH METALLOPHOSPHOESTERASE DOMAIN-RELATED"/>
    <property type="match status" value="1"/>
</dbReference>
<dbReference type="GO" id="GO:0016020">
    <property type="term" value="C:membrane"/>
    <property type="evidence" value="ECO:0007669"/>
    <property type="project" value="GOC"/>
</dbReference>
<keyword evidence="6" id="KW-1185">Reference proteome</keyword>